<evidence type="ECO:0000256" key="5">
    <source>
        <dbReference type="ARBA" id="ARBA00022691"/>
    </source>
</evidence>
<comment type="function">
    <text evidence="6">Specifically methylates the N4 position of cytidine in position 1402 (C1402) of 16S rRNA.</text>
</comment>
<dbReference type="GO" id="GO:0070475">
    <property type="term" value="P:rRNA base methylation"/>
    <property type="evidence" value="ECO:0007669"/>
    <property type="project" value="UniProtKB-UniRule"/>
</dbReference>
<keyword evidence="3 6" id="KW-0489">Methyltransferase</keyword>
<comment type="subcellular location">
    <subcellularLocation>
        <location evidence="6">Cytoplasm</location>
    </subcellularLocation>
</comment>
<evidence type="ECO:0000256" key="3">
    <source>
        <dbReference type="ARBA" id="ARBA00022603"/>
    </source>
</evidence>
<dbReference type="Proteomes" id="UP001161325">
    <property type="component" value="Unassembled WGS sequence"/>
</dbReference>
<sequence length="325" mass="34962">MSDGARWDSAYHAPVLAAEIVRLLVGEDATGAPRSAHGRLAVDGTLGGGGHSLAFLEAGFDVVAFDRDPRAITAATERLRAYAEAGRFRAVQANYADADVHLAGATVDAVLLDLGISSHQIDDTGRGFSFREGAPLDMRMGTDAPADAATLLNALDERDLARVFRDYGDEPRAPRLAREVVRRRANRPFETSDDLVGAIRGAFGPRTGPGDFARLFQAVRIAVNEELEGIGRALPALRDRLAPGGRIAVIAYHSGEDRLVKHAFREWSTGCICPPRQPICTCGHVPLGKLVTRRAIEASADEVARNPRARSAKLRVWERSTEAAA</sequence>
<dbReference type="PIRSF" id="PIRSF004486">
    <property type="entry name" value="MraW"/>
    <property type="match status" value="1"/>
</dbReference>
<keyword evidence="5 6" id="KW-0949">S-adenosyl-L-methionine</keyword>
<dbReference type="Gene3D" id="3.40.50.150">
    <property type="entry name" value="Vaccinia Virus protein VP39"/>
    <property type="match status" value="1"/>
</dbReference>
<dbReference type="PANTHER" id="PTHR11265">
    <property type="entry name" value="S-ADENOSYL-METHYLTRANSFERASE MRAW"/>
    <property type="match status" value="1"/>
</dbReference>
<comment type="catalytic activity">
    <reaction evidence="6">
        <text>cytidine(1402) in 16S rRNA + S-adenosyl-L-methionine = N(4)-methylcytidine(1402) in 16S rRNA + S-adenosyl-L-homocysteine + H(+)</text>
        <dbReference type="Rhea" id="RHEA:42928"/>
        <dbReference type="Rhea" id="RHEA-COMP:10286"/>
        <dbReference type="Rhea" id="RHEA-COMP:10287"/>
        <dbReference type="ChEBI" id="CHEBI:15378"/>
        <dbReference type="ChEBI" id="CHEBI:57856"/>
        <dbReference type="ChEBI" id="CHEBI:59789"/>
        <dbReference type="ChEBI" id="CHEBI:74506"/>
        <dbReference type="ChEBI" id="CHEBI:82748"/>
        <dbReference type="EC" id="2.1.1.199"/>
    </reaction>
</comment>
<keyword evidence="4 6" id="KW-0808">Transferase</keyword>
<dbReference type="GO" id="GO:0071424">
    <property type="term" value="F:rRNA (cytosine-N4-)-methyltransferase activity"/>
    <property type="evidence" value="ECO:0007669"/>
    <property type="project" value="UniProtKB-UniRule"/>
</dbReference>
<evidence type="ECO:0000256" key="1">
    <source>
        <dbReference type="ARBA" id="ARBA00010396"/>
    </source>
</evidence>
<feature type="binding site" evidence="6">
    <location>
        <position position="113"/>
    </location>
    <ligand>
        <name>S-adenosyl-L-methionine</name>
        <dbReference type="ChEBI" id="CHEBI:59789"/>
    </ligand>
</feature>
<feature type="binding site" evidence="6">
    <location>
        <position position="95"/>
    </location>
    <ligand>
        <name>S-adenosyl-L-methionine</name>
        <dbReference type="ChEBI" id="CHEBI:59789"/>
    </ligand>
</feature>
<dbReference type="InterPro" id="IPR002903">
    <property type="entry name" value="RsmH"/>
</dbReference>
<dbReference type="AlphaFoldDB" id="A0AA37Q4L0"/>
<dbReference type="InterPro" id="IPR023397">
    <property type="entry name" value="SAM-dep_MeTrfase_MraW_recog"/>
</dbReference>
<keyword evidence="8" id="KW-1185">Reference proteome</keyword>
<dbReference type="HAMAP" id="MF_01007">
    <property type="entry name" value="16SrRNA_methyltr_H"/>
    <property type="match status" value="1"/>
</dbReference>
<dbReference type="EMBL" id="BRXS01000004">
    <property type="protein sequence ID" value="GLC26479.1"/>
    <property type="molecule type" value="Genomic_DNA"/>
</dbReference>
<dbReference type="PANTHER" id="PTHR11265:SF0">
    <property type="entry name" value="12S RRNA N4-METHYLCYTIDINE METHYLTRANSFERASE"/>
    <property type="match status" value="1"/>
</dbReference>
<evidence type="ECO:0000256" key="4">
    <source>
        <dbReference type="ARBA" id="ARBA00022679"/>
    </source>
</evidence>
<organism evidence="7 8">
    <name type="scientific">Roseisolibacter agri</name>
    <dbReference type="NCBI Taxonomy" id="2014610"/>
    <lineage>
        <taxon>Bacteria</taxon>
        <taxon>Pseudomonadati</taxon>
        <taxon>Gemmatimonadota</taxon>
        <taxon>Gemmatimonadia</taxon>
        <taxon>Gemmatimonadales</taxon>
        <taxon>Gemmatimonadaceae</taxon>
        <taxon>Roseisolibacter</taxon>
    </lineage>
</organism>
<dbReference type="RefSeq" id="WP_284350929.1">
    <property type="nucleotide sequence ID" value="NZ_BRXS01000004.1"/>
</dbReference>
<comment type="caution">
    <text evidence="7">The sequence shown here is derived from an EMBL/GenBank/DDBJ whole genome shotgun (WGS) entry which is preliminary data.</text>
</comment>
<feature type="binding site" evidence="6">
    <location>
        <begin position="49"/>
        <end position="51"/>
    </location>
    <ligand>
        <name>S-adenosyl-L-methionine</name>
        <dbReference type="ChEBI" id="CHEBI:59789"/>
    </ligand>
</feature>
<evidence type="ECO:0000313" key="8">
    <source>
        <dbReference type="Proteomes" id="UP001161325"/>
    </source>
</evidence>
<reference evidence="7" key="1">
    <citation type="submission" date="2022-08" db="EMBL/GenBank/DDBJ databases">
        <title>Draft genome sequencing of Roseisolibacter agri AW1220.</title>
        <authorList>
            <person name="Tobiishi Y."/>
            <person name="Tonouchi A."/>
        </authorList>
    </citation>
    <scope>NUCLEOTIDE SEQUENCE</scope>
    <source>
        <strain evidence="7">AW1220</strain>
    </source>
</reference>
<dbReference type="GO" id="GO:0005737">
    <property type="term" value="C:cytoplasm"/>
    <property type="evidence" value="ECO:0007669"/>
    <property type="project" value="UniProtKB-SubCell"/>
</dbReference>
<evidence type="ECO:0000256" key="6">
    <source>
        <dbReference type="HAMAP-Rule" id="MF_01007"/>
    </source>
</evidence>
<dbReference type="Pfam" id="PF01795">
    <property type="entry name" value="Methyltransf_5"/>
    <property type="match status" value="1"/>
</dbReference>
<dbReference type="NCBIfam" id="TIGR00006">
    <property type="entry name" value="16S rRNA (cytosine(1402)-N(4))-methyltransferase RsmH"/>
    <property type="match status" value="1"/>
</dbReference>
<feature type="binding site" evidence="6">
    <location>
        <position position="66"/>
    </location>
    <ligand>
        <name>S-adenosyl-L-methionine</name>
        <dbReference type="ChEBI" id="CHEBI:59789"/>
    </ligand>
</feature>
<dbReference type="Gene3D" id="1.10.150.170">
    <property type="entry name" value="Putative methyltransferase TM0872, insert domain"/>
    <property type="match status" value="1"/>
</dbReference>
<comment type="similarity">
    <text evidence="1 6">Belongs to the methyltransferase superfamily. RsmH family.</text>
</comment>
<protein>
    <recommendedName>
        <fullName evidence="6">Ribosomal RNA small subunit methyltransferase H</fullName>
        <ecNumber evidence="6">2.1.1.199</ecNumber>
    </recommendedName>
    <alternativeName>
        <fullName evidence="6">16S rRNA m(4)C1402 methyltransferase</fullName>
    </alternativeName>
    <alternativeName>
        <fullName evidence="6">rRNA (cytosine-N(4)-)-methyltransferase RsmH</fullName>
    </alternativeName>
</protein>
<dbReference type="EC" id="2.1.1.199" evidence="6"/>
<gene>
    <name evidence="6 7" type="primary">rsmH</name>
    <name evidence="7" type="ORF">rosag_29920</name>
</gene>
<accession>A0AA37Q4L0</accession>
<dbReference type="SUPFAM" id="SSF53335">
    <property type="entry name" value="S-adenosyl-L-methionine-dependent methyltransferases"/>
    <property type="match status" value="1"/>
</dbReference>
<feature type="binding site" evidence="6">
    <location>
        <position position="120"/>
    </location>
    <ligand>
        <name>S-adenosyl-L-methionine</name>
        <dbReference type="ChEBI" id="CHEBI:59789"/>
    </ligand>
</feature>
<evidence type="ECO:0000256" key="2">
    <source>
        <dbReference type="ARBA" id="ARBA00022552"/>
    </source>
</evidence>
<keyword evidence="2 6" id="KW-0698">rRNA processing</keyword>
<dbReference type="SUPFAM" id="SSF81799">
    <property type="entry name" value="Putative methyltransferase TM0872, insert domain"/>
    <property type="match status" value="1"/>
</dbReference>
<keyword evidence="6" id="KW-0963">Cytoplasm</keyword>
<proteinExistence type="inferred from homology"/>
<name>A0AA37Q4L0_9BACT</name>
<dbReference type="InterPro" id="IPR029063">
    <property type="entry name" value="SAM-dependent_MTases_sf"/>
</dbReference>
<evidence type="ECO:0000313" key="7">
    <source>
        <dbReference type="EMBL" id="GLC26479.1"/>
    </source>
</evidence>